<dbReference type="RefSeq" id="YP_009815715.1">
    <property type="nucleotide sequence ID" value="NC_048098.1"/>
</dbReference>
<protein>
    <submittedName>
        <fullName evidence="1">Uncharacterized protein</fullName>
    </submittedName>
</protein>
<organism evidence="1 2">
    <name type="scientific">Arthrobacter phage Andrew</name>
    <dbReference type="NCBI Taxonomy" id="2419946"/>
    <lineage>
        <taxon>Viruses</taxon>
        <taxon>Duplodnaviria</taxon>
        <taxon>Heunggongvirae</taxon>
        <taxon>Uroviricota</taxon>
        <taxon>Caudoviricetes</taxon>
        <taxon>Andrewvirus</taxon>
        <taxon>Andrewvirus andrew</taxon>
    </lineage>
</organism>
<reference evidence="1 2" key="1">
    <citation type="submission" date="2018-09" db="EMBL/GenBank/DDBJ databases">
        <authorList>
            <person name="Rimple P.A."/>
            <person name="Stoner T.H."/>
            <person name="Garlena R.A."/>
            <person name="Russell D.A."/>
            <person name="Pope W.H."/>
            <person name="Jacobs-Sera D."/>
            <person name="Hatfull G.F."/>
        </authorList>
    </citation>
    <scope>NUCLEOTIDE SEQUENCE [LARGE SCALE GENOMIC DNA]</scope>
</reference>
<evidence type="ECO:0000313" key="2">
    <source>
        <dbReference type="Proteomes" id="UP000274668"/>
    </source>
</evidence>
<keyword evidence="2" id="KW-1185">Reference proteome</keyword>
<dbReference type="EMBL" id="MH834595">
    <property type="protein sequence ID" value="AYN56844.1"/>
    <property type="molecule type" value="Genomic_DNA"/>
</dbReference>
<dbReference type="Proteomes" id="UP000274668">
    <property type="component" value="Segment"/>
</dbReference>
<gene>
    <name evidence="1" type="primary">29</name>
    <name evidence="1" type="ORF">PBI_ANDREW_29</name>
</gene>
<evidence type="ECO:0000313" key="1">
    <source>
        <dbReference type="EMBL" id="AYN56844.1"/>
    </source>
</evidence>
<accession>A0A3G2KCV1</accession>
<proteinExistence type="predicted"/>
<name>A0A3G2KCV1_9CAUD</name>
<dbReference type="GeneID" id="55006984"/>
<dbReference type="KEGG" id="vg:55006984"/>
<sequence>MIGREEKRLYRRWQHDDWNEEVRRLLPPAPPGEVVAVVRDYSGRTLREIRDSGPDTVSQFLDAYGGPTS</sequence>